<dbReference type="RefSeq" id="WP_211338880.1">
    <property type="nucleotide sequence ID" value="NZ_RKRA01000001.1"/>
</dbReference>
<dbReference type="SMART" id="SM00100">
    <property type="entry name" value="cNMP"/>
    <property type="match status" value="1"/>
</dbReference>
<comment type="caution">
    <text evidence="6">The sequence shown here is derived from an EMBL/GenBank/DDBJ whole genome shotgun (WGS) entry which is preliminary data.</text>
</comment>
<dbReference type="PANTHER" id="PTHR24567:SF26">
    <property type="entry name" value="REGULATORY PROTEIN YEIL"/>
    <property type="match status" value="1"/>
</dbReference>
<dbReference type="InterPro" id="IPR000595">
    <property type="entry name" value="cNMP-bd_dom"/>
</dbReference>
<keyword evidence="2" id="KW-0238">DNA-binding</keyword>
<gene>
    <name evidence="6" type="ORF">EDD32_3510</name>
</gene>
<dbReference type="PANTHER" id="PTHR24567">
    <property type="entry name" value="CRP FAMILY TRANSCRIPTIONAL REGULATORY PROTEIN"/>
    <property type="match status" value="1"/>
</dbReference>
<dbReference type="GO" id="GO:0003677">
    <property type="term" value="F:DNA binding"/>
    <property type="evidence" value="ECO:0007669"/>
    <property type="project" value="UniProtKB-KW"/>
</dbReference>
<evidence type="ECO:0000259" key="5">
    <source>
        <dbReference type="PROSITE" id="PS51063"/>
    </source>
</evidence>
<evidence type="ECO:0000256" key="1">
    <source>
        <dbReference type="ARBA" id="ARBA00023015"/>
    </source>
</evidence>
<accession>A0A3N4Z6D1</accession>
<dbReference type="SMART" id="SM00419">
    <property type="entry name" value="HTH_CRP"/>
    <property type="match status" value="1"/>
</dbReference>
<dbReference type="Pfam" id="PF00027">
    <property type="entry name" value="cNMP_binding"/>
    <property type="match status" value="1"/>
</dbReference>
<keyword evidence="3" id="KW-0804">Transcription</keyword>
<proteinExistence type="predicted"/>
<dbReference type="PROSITE" id="PS51063">
    <property type="entry name" value="HTH_CRP_2"/>
    <property type="match status" value="1"/>
</dbReference>
<dbReference type="InterPro" id="IPR018490">
    <property type="entry name" value="cNMP-bd_dom_sf"/>
</dbReference>
<dbReference type="Gene3D" id="2.60.120.10">
    <property type="entry name" value="Jelly Rolls"/>
    <property type="match status" value="1"/>
</dbReference>
<evidence type="ECO:0000256" key="3">
    <source>
        <dbReference type="ARBA" id="ARBA00023163"/>
    </source>
</evidence>
<keyword evidence="7" id="KW-1185">Reference proteome</keyword>
<dbReference type="PROSITE" id="PS50042">
    <property type="entry name" value="CNMP_BINDING_3"/>
    <property type="match status" value="1"/>
</dbReference>
<dbReference type="Pfam" id="PF13545">
    <property type="entry name" value="HTH_Crp_2"/>
    <property type="match status" value="1"/>
</dbReference>
<dbReference type="InterPro" id="IPR036390">
    <property type="entry name" value="WH_DNA-bd_sf"/>
</dbReference>
<dbReference type="InterPro" id="IPR036388">
    <property type="entry name" value="WH-like_DNA-bd_sf"/>
</dbReference>
<dbReference type="InterPro" id="IPR012318">
    <property type="entry name" value="HTH_CRP"/>
</dbReference>
<organism evidence="6 7">
    <name type="scientific">Georgenia muralis</name>
    <dbReference type="NCBI Taxonomy" id="154117"/>
    <lineage>
        <taxon>Bacteria</taxon>
        <taxon>Bacillati</taxon>
        <taxon>Actinomycetota</taxon>
        <taxon>Actinomycetes</taxon>
        <taxon>Micrococcales</taxon>
        <taxon>Bogoriellaceae</taxon>
        <taxon>Georgenia</taxon>
    </lineage>
</organism>
<dbReference type="AlphaFoldDB" id="A0A3N4Z6D1"/>
<dbReference type="EMBL" id="RKRA01000001">
    <property type="protein sequence ID" value="RPF28959.1"/>
    <property type="molecule type" value="Genomic_DNA"/>
</dbReference>
<feature type="domain" description="Cyclic nucleotide-binding" evidence="4">
    <location>
        <begin position="32"/>
        <end position="152"/>
    </location>
</feature>
<keyword evidence="1" id="KW-0805">Transcription regulation</keyword>
<dbReference type="CDD" id="cd00038">
    <property type="entry name" value="CAP_ED"/>
    <property type="match status" value="1"/>
</dbReference>
<dbReference type="PRINTS" id="PR00034">
    <property type="entry name" value="HTHCRP"/>
</dbReference>
<dbReference type="SUPFAM" id="SSF46785">
    <property type="entry name" value="Winged helix' DNA-binding domain"/>
    <property type="match status" value="1"/>
</dbReference>
<sequence>MARRHVPLRSTCAQPHRCAPDVRLAVLRQVPYFRGLTEDELAGVDARMVSLSWAEGDRLYTAGEPAEHLFVVAAGRVKLTRTGAGGTEVITDVLAPGDLLGALSTLGEPTYAESAVALTTTCALRIGPAAFREVLTERPAVALRVLDDLAGRLARARSDVGRSGESVAARVATVLLRLADRMGQERPGGGVLIQVPLSRADLAAMAGSTPESVSRVMSRWRSDGLVDSGRRWTALLDRDGLARIAAV</sequence>
<dbReference type="InterPro" id="IPR014710">
    <property type="entry name" value="RmlC-like_jellyroll"/>
</dbReference>
<reference evidence="6 7" key="1">
    <citation type="submission" date="2018-11" db="EMBL/GenBank/DDBJ databases">
        <title>Sequencing the genomes of 1000 actinobacteria strains.</title>
        <authorList>
            <person name="Klenk H.-P."/>
        </authorList>
    </citation>
    <scope>NUCLEOTIDE SEQUENCE [LARGE SCALE GENOMIC DNA]</scope>
    <source>
        <strain evidence="6 7">DSM 14418</strain>
    </source>
</reference>
<evidence type="ECO:0000313" key="7">
    <source>
        <dbReference type="Proteomes" id="UP000280726"/>
    </source>
</evidence>
<evidence type="ECO:0000259" key="4">
    <source>
        <dbReference type="PROSITE" id="PS50042"/>
    </source>
</evidence>
<evidence type="ECO:0000313" key="6">
    <source>
        <dbReference type="EMBL" id="RPF28959.1"/>
    </source>
</evidence>
<feature type="domain" description="HTH crp-type" evidence="5">
    <location>
        <begin position="165"/>
        <end position="239"/>
    </location>
</feature>
<dbReference type="Proteomes" id="UP000280726">
    <property type="component" value="Unassembled WGS sequence"/>
</dbReference>
<dbReference type="InterPro" id="IPR050397">
    <property type="entry name" value="Env_Response_Regulators"/>
</dbReference>
<dbReference type="Gene3D" id="1.10.10.10">
    <property type="entry name" value="Winged helix-like DNA-binding domain superfamily/Winged helix DNA-binding domain"/>
    <property type="match status" value="1"/>
</dbReference>
<dbReference type="GO" id="GO:0003700">
    <property type="term" value="F:DNA-binding transcription factor activity"/>
    <property type="evidence" value="ECO:0007669"/>
    <property type="project" value="TreeGrafter"/>
</dbReference>
<name>A0A3N4Z6D1_9MICO</name>
<protein>
    <submittedName>
        <fullName evidence="6">CRP/FNR family transcriptional regulator</fullName>
    </submittedName>
</protein>
<dbReference type="SUPFAM" id="SSF51206">
    <property type="entry name" value="cAMP-binding domain-like"/>
    <property type="match status" value="1"/>
</dbReference>
<dbReference type="GO" id="GO:0005829">
    <property type="term" value="C:cytosol"/>
    <property type="evidence" value="ECO:0007669"/>
    <property type="project" value="TreeGrafter"/>
</dbReference>
<evidence type="ECO:0000256" key="2">
    <source>
        <dbReference type="ARBA" id="ARBA00023125"/>
    </source>
</evidence>